<evidence type="ECO:0000313" key="2">
    <source>
        <dbReference type="EMBL" id="KAF7788828.1"/>
    </source>
</evidence>
<dbReference type="RefSeq" id="WP_010383147.1">
    <property type="nucleotide sequence ID" value="NZ_AHCD03000020.1"/>
</dbReference>
<organism evidence="2 3">
    <name type="scientific">Pseudoalteromonas rubra</name>
    <dbReference type="NCBI Taxonomy" id="43658"/>
    <lineage>
        <taxon>Bacteria</taxon>
        <taxon>Pseudomonadati</taxon>
        <taxon>Pseudomonadota</taxon>
        <taxon>Gammaproteobacteria</taxon>
        <taxon>Alteromonadales</taxon>
        <taxon>Pseudoalteromonadaceae</taxon>
        <taxon>Pseudoalteromonas</taxon>
    </lineage>
</organism>
<proteinExistence type="predicted"/>
<sequence length="145" mass="16949">MSKSNLTRVKIEEALERILQGHPKIVPSSQKLSVKAVEEEAGLGSGSVYYYPELVSRIKEHTLKTQKKSQNNSLYEEKISSLQKKLKNEKRLKEKYRFEVIELKSQLSSMASQHNQLALIIQQYQFKINELEHLDKVHRIENKDR</sequence>
<dbReference type="GeneID" id="61355978"/>
<comment type="caution">
    <text evidence="2">The sequence shown here is derived from an EMBL/GenBank/DDBJ whole genome shotgun (WGS) entry which is preliminary data.</text>
</comment>
<name>A0A8T0CEY4_9GAMM</name>
<dbReference type="Proteomes" id="UP000016480">
    <property type="component" value="Unassembled WGS sequence"/>
</dbReference>
<dbReference type="EMBL" id="AHCD03000020">
    <property type="protein sequence ID" value="KAF7788828.1"/>
    <property type="molecule type" value="Genomic_DNA"/>
</dbReference>
<keyword evidence="1" id="KW-0175">Coiled coil</keyword>
<evidence type="ECO:0000256" key="1">
    <source>
        <dbReference type="SAM" id="Coils"/>
    </source>
</evidence>
<gene>
    <name evidence="2" type="ORF">PRUB_a1906</name>
</gene>
<protein>
    <submittedName>
        <fullName evidence="2">Uncharacterized protein</fullName>
    </submittedName>
</protein>
<feature type="coiled-coil region" evidence="1">
    <location>
        <begin position="72"/>
        <end position="106"/>
    </location>
</feature>
<evidence type="ECO:0000313" key="3">
    <source>
        <dbReference type="Proteomes" id="UP000016480"/>
    </source>
</evidence>
<accession>A0A8T0CEY4</accession>
<reference evidence="2 3" key="1">
    <citation type="journal article" date="2012" name="J. Bacteriol.">
        <title>Genome sequence of the cycloprodigiosin-producing bacterial strain Pseudoalteromonas rubra ATCC 29570(T).</title>
        <authorList>
            <person name="Xie B.B."/>
            <person name="Shu Y.L."/>
            <person name="Qin Q.L."/>
            <person name="Rong J.C."/>
            <person name="Zhang X.Y."/>
            <person name="Chen X.L."/>
            <person name="Zhou B.C."/>
            <person name="Zhang Y.Z."/>
        </authorList>
    </citation>
    <scope>NUCLEOTIDE SEQUENCE [LARGE SCALE GENOMIC DNA]</scope>
    <source>
        <strain evidence="2 3">DSM 6842</strain>
    </source>
</reference>
<dbReference type="AlphaFoldDB" id="A0A8T0CEY4"/>